<proteinExistence type="predicted"/>
<organism evidence="1 2">
    <name type="scientific">Leptospira borgpetersenii serovar Pomona str. 200901868</name>
    <dbReference type="NCBI Taxonomy" id="1192866"/>
    <lineage>
        <taxon>Bacteria</taxon>
        <taxon>Pseudomonadati</taxon>
        <taxon>Spirochaetota</taxon>
        <taxon>Spirochaetia</taxon>
        <taxon>Leptospirales</taxon>
        <taxon>Leptospiraceae</taxon>
        <taxon>Leptospira</taxon>
    </lineage>
</organism>
<evidence type="ECO:0000313" key="1">
    <source>
        <dbReference type="EMBL" id="EMO63560.1"/>
    </source>
</evidence>
<sequence>MRFFLKSKVYRDPNYPSEFSSFSPKYCVIQGREKEHVL</sequence>
<comment type="caution">
    <text evidence="1">The sequence shown here is derived from an EMBL/GenBank/DDBJ whole genome shotgun (WGS) entry which is preliminary data.</text>
</comment>
<dbReference type="AlphaFoldDB" id="M6W399"/>
<reference evidence="1 2" key="1">
    <citation type="submission" date="2013-01" db="EMBL/GenBank/DDBJ databases">
        <authorList>
            <person name="Harkins D.M."/>
            <person name="Durkin A.S."/>
            <person name="Brinkac L.M."/>
            <person name="Haft D.H."/>
            <person name="Selengut J.D."/>
            <person name="Sanka R."/>
            <person name="DePew J."/>
            <person name="Purushe J."/>
            <person name="Picardeau M."/>
            <person name="Werts C."/>
            <person name="Goarant C."/>
            <person name="Vinetz J.M."/>
            <person name="Sutton G.G."/>
            <person name="Nierman W.C."/>
            <person name="Fouts D.E."/>
        </authorList>
    </citation>
    <scope>NUCLEOTIDE SEQUENCE [LARGE SCALE GENOMIC DNA]</scope>
    <source>
        <strain evidence="1 2">200901868</strain>
    </source>
</reference>
<accession>M6W399</accession>
<evidence type="ECO:0000313" key="2">
    <source>
        <dbReference type="Proteomes" id="UP000012159"/>
    </source>
</evidence>
<dbReference type="EMBL" id="AKWF02000050">
    <property type="protein sequence ID" value="EMO63560.1"/>
    <property type="molecule type" value="Genomic_DNA"/>
</dbReference>
<dbReference type="Proteomes" id="UP000012159">
    <property type="component" value="Unassembled WGS sequence"/>
</dbReference>
<gene>
    <name evidence="1" type="ORF">LEP1GSC133_0408</name>
</gene>
<name>M6W399_LEPBO</name>
<dbReference type="STRING" id="1192866.LEP1GSC133_0408"/>
<protein>
    <submittedName>
        <fullName evidence="1">Uncharacterized protein</fullName>
    </submittedName>
</protein>